<keyword evidence="5" id="KW-1185">Reference proteome</keyword>
<dbReference type="Pfam" id="PF00498">
    <property type="entry name" value="FHA"/>
    <property type="match status" value="1"/>
</dbReference>
<evidence type="ECO:0000256" key="2">
    <source>
        <dbReference type="SAM" id="Phobius"/>
    </source>
</evidence>
<dbReference type="AlphaFoldDB" id="A0A3N4HKX4"/>
<evidence type="ECO:0000259" key="3">
    <source>
        <dbReference type="PROSITE" id="PS50006"/>
    </source>
</evidence>
<evidence type="ECO:0000313" key="5">
    <source>
        <dbReference type="Proteomes" id="UP000275078"/>
    </source>
</evidence>
<gene>
    <name evidence="4" type="ORF">BJ508DRAFT_72819</name>
</gene>
<feature type="region of interest" description="Disordered" evidence="1">
    <location>
        <begin position="285"/>
        <end position="349"/>
    </location>
</feature>
<feature type="compositionally biased region" description="Polar residues" evidence="1">
    <location>
        <begin position="386"/>
        <end position="397"/>
    </location>
</feature>
<keyword evidence="2" id="KW-0812">Transmembrane</keyword>
<dbReference type="Gene3D" id="2.60.200.20">
    <property type="match status" value="1"/>
</dbReference>
<feature type="region of interest" description="Disordered" evidence="1">
    <location>
        <begin position="382"/>
        <end position="425"/>
    </location>
</feature>
<organism evidence="4 5">
    <name type="scientific">Ascobolus immersus RN42</name>
    <dbReference type="NCBI Taxonomy" id="1160509"/>
    <lineage>
        <taxon>Eukaryota</taxon>
        <taxon>Fungi</taxon>
        <taxon>Dikarya</taxon>
        <taxon>Ascomycota</taxon>
        <taxon>Pezizomycotina</taxon>
        <taxon>Pezizomycetes</taxon>
        <taxon>Pezizales</taxon>
        <taxon>Ascobolaceae</taxon>
        <taxon>Ascobolus</taxon>
    </lineage>
</organism>
<dbReference type="Proteomes" id="UP000275078">
    <property type="component" value="Unassembled WGS sequence"/>
</dbReference>
<proteinExistence type="predicted"/>
<feature type="compositionally biased region" description="Acidic residues" evidence="1">
    <location>
        <begin position="331"/>
        <end position="342"/>
    </location>
</feature>
<feature type="transmembrane region" description="Helical" evidence="2">
    <location>
        <begin position="638"/>
        <end position="659"/>
    </location>
</feature>
<dbReference type="STRING" id="1160509.A0A3N4HKX4"/>
<dbReference type="InterPro" id="IPR000253">
    <property type="entry name" value="FHA_dom"/>
</dbReference>
<evidence type="ECO:0000256" key="1">
    <source>
        <dbReference type="SAM" id="MobiDB-lite"/>
    </source>
</evidence>
<keyword evidence="2" id="KW-0472">Membrane</keyword>
<keyword evidence="2" id="KW-1133">Transmembrane helix</keyword>
<dbReference type="SMART" id="SM00240">
    <property type="entry name" value="FHA"/>
    <property type="match status" value="1"/>
</dbReference>
<name>A0A3N4HKX4_ASCIM</name>
<dbReference type="PROSITE" id="PS50006">
    <property type="entry name" value="FHA_DOMAIN"/>
    <property type="match status" value="1"/>
</dbReference>
<sequence length="664" mass="72990">MLRAHIYRVDLRPVPFRSIAPAGSFPQADLPFEAQKGSETITSSPRYLVLSDSTTTIPVGRTSKSANRERLSREDNAYFDSAVISRRHAQFVLEDGHVYLMDCGSMHGTTVDGVRLREGRKEIKAGSEVIFGSPVFRDSEGPKMHYPLAFKCEVRKEEAEGAKVIEQAATATNQVDTAGKIEAMANDGPKGYGLSTADVAVSDAEYGFDEDDDVLITSVSRKEKKVETITIDADVDADTTLEAPIKKAEPVAESTPVKAASHVVEEQSIEISDNEDNVSVDASLGYDEEEFTPEAIEETPVVEEEHYDSEDDEDYSEDEDNESHVSGSEHSDDEVEDEDVYDNEQPYDYMDDSEDEEIYAGDDEVMQDHAPVALNAFPQDHVEPSPTHTTLPEQPKSTPAIGTFHTYAPPAPTSTATPTRAAERNHQWVQEQFDRMPKFVQLPHFRSVPQHKTEKPAGEHRVSIANLLGDMIQNRNERSDFKFGDVSMDKHMAEQQARMATATPVKAFENSIKSLLSPTPAHTPLKLSPASKRKFEDYQEDESTLISEEAEPVEPAKKDIEMSDAAIQTTDNAVKMVDAQTEAITTSTAESSTETLSTEQEPIFIHETKHVIDNLHEPSTKKVKRSYTDGKEGGFAKFATGALAGIVLGGVGMFAALVATAPAV</sequence>
<feature type="compositionally biased region" description="Acidic residues" evidence="1">
    <location>
        <begin position="286"/>
        <end position="321"/>
    </location>
</feature>
<evidence type="ECO:0000313" key="4">
    <source>
        <dbReference type="EMBL" id="RPA72540.1"/>
    </source>
</evidence>
<dbReference type="SUPFAM" id="SSF49879">
    <property type="entry name" value="SMAD/FHA domain"/>
    <property type="match status" value="1"/>
</dbReference>
<dbReference type="EMBL" id="ML119857">
    <property type="protein sequence ID" value="RPA72540.1"/>
    <property type="molecule type" value="Genomic_DNA"/>
</dbReference>
<protein>
    <recommendedName>
        <fullName evidence="3">FHA domain-containing protein</fullName>
    </recommendedName>
</protein>
<feature type="domain" description="FHA" evidence="3">
    <location>
        <begin position="57"/>
        <end position="116"/>
    </location>
</feature>
<accession>A0A3N4HKX4</accession>
<dbReference type="InterPro" id="IPR008984">
    <property type="entry name" value="SMAD_FHA_dom_sf"/>
</dbReference>
<dbReference type="CDD" id="cd00060">
    <property type="entry name" value="FHA"/>
    <property type="match status" value="1"/>
</dbReference>
<reference evidence="4 5" key="1">
    <citation type="journal article" date="2018" name="Nat. Ecol. Evol.">
        <title>Pezizomycetes genomes reveal the molecular basis of ectomycorrhizal truffle lifestyle.</title>
        <authorList>
            <person name="Murat C."/>
            <person name="Payen T."/>
            <person name="Noel B."/>
            <person name="Kuo A."/>
            <person name="Morin E."/>
            <person name="Chen J."/>
            <person name="Kohler A."/>
            <person name="Krizsan K."/>
            <person name="Balestrini R."/>
            <person name="Da Silva C."/>
            <person name="Montanini B."/>
            <person name="Hainaut M."/>
            <person name="Levati E."/>
            <person name="Barry K.W."/>
            <person name="Belfiori B."/>
            <person name="Cichocki N."/>
            <person name="Clum A."/>
            <person name="Dockter R.B."/>
            <person name="Fauchery L."/>
            <person name="Guy J."/>
            <person name="Iotti M."/>
            <person name="Le Tacon F."/>
            <person name="Lindquist E.A."/>
            <person name="Lipzen A."/>
            <person name="Malagnac F."/>
            <person name="Mello A."/>
            <person name="Molinier V."/>
            <person name="Miyauchi S."/>
            <person name="Poulain J."/>
            <person name="Riccioni C."/>
            <person name="Rubini A."/>
            <person name="Sitrit Y."/>
            <person name="Splivallo R."/>
            <person name="Traeger S."/>
            <person name="Wang M."/>
            <person name="Zifcakova L."/>
            <person name="Wipf D."/>
            <person name="Zambonelli A."/>
            <person name="Paolocci F."/>
            <person name="Nowrousian M."/>
            <person name="Ottonello S."/>
            <person name="Baldrian P."/>
            <person name="Spatafora J.W."/>
            <person name="Henrissat B."/>
            <person name="Nagy L.G."/>
            <person name="Aury J.M."/>
            <person name="Wincker P."/>
            <person name="Grigoriev I.V."/>
            <person name="Bonfante P."/>
            <person name="Martin F.M."/>
        </authorList>
    </citation>
    <scope>NUCLEOTIDE SEQUENCE [LARGE SCALE GENOMIC DNA]</scope>
    <source>
        <strain evidence="4 5">RN42</strain>
    </source>
</reference>
<dbReference type="OrthoDB" id="4096268at2759"/>